<gene>
    <name evidence="1" type="ORF">SAMN06296036_119102</name>
</gene>
<evidence type="ECO:0000313" key="2">
    <source>
        <dbReference type="Proteomes" id="UP000192907"/>
    </source>
</evidence>
<accession>A0A1Y6CLP4</accession>
<dbReference type="EMBL" id="FWZT01000019">
    <property type="protein sequence ID" value="SMF58450.1"/>
    <property type="molecule type" value="Genomic_DNA"/>
</dbReference>
<name>A0A1Y6CLP4_9BACT</name>
<evidence type="ECO:0000313" key="1">
    <source>
        <dbReference type="EMBL" id="SMF58450.1"/>
    </source>
</evidence>
<dbReference type="Proteomes" id="UP000192907">
    <property type="component" value="Unassembled WGS sequence"/>
</dbReference>
<dbReference type="AlphaFoldDB" id="A0A1Y6CLP4"/>
<protein>
    <submittedName>
        <fullName evidence="1">Uncharacterized protein</fullName>
    </submittedName>
</protein>
<keyword evidence="2" id="KW-1185">Reference proteome</keyword>
<reference evidence="2" key="1">
    <citation type="submission" date="2017-04" db="EMBL/GenBank/DDBJ databases">
        <authorList>
            <person name="Varghese N."/>
            <person name="Submissions S."/>
        </authorList>
    </citation>
    <scope>NUCLEOTIDE SEQUENCE [LARGE SCALE GENOMIC DNA]</scope>
    <source>
        <strain evidence="2">RKEM611</strain>
    </source>
</reference>
<proteinExistence type="predicted"/>
<organism evidence="1 2">
    <name type="scientific">Pseudobacteriovorax antillogorgiicola</name>
    <dbReference type="NCBI Taxonomy" id="1513793"/>
    <lineage>
        <taxon>Bacteria</taxon>
        <taxon>Pseudomonadati</taxon>
        <taxon>Bdellovibrionota</taxon>
        <taxon>Oligoflexia</taxon>
        <taxon>Oligoflexales</taxon>
        <taxon>Pseudobacteriovoracaceae</taxon>
        <taxon>Pseudobacteriovorax</taxon>
    </lineage>
</organism>
<sequence>MRQGLVKKMRGDGTNRRITQSLSEIRVHTAQGVFL</sequence>